<name>A0AAV3P0E0_LITER</name>
<sequence length="252" mass="29173">MAAAEQGQFILQLYDSLWFEHEIFKSNPSKITQNTSLSIPLENEKLKLSRPPSLIVRSFSEEHLSSKYELFDLEKIEPSPKSVLVVSKLQPILSGKEVQEFDDNTEPNVESFVSKNTEETEDIRTRYRGRRKKGNSKSLSELEFEELKGFMDLGFVFDNNEVKNSSLVSILPGLQRYCADNNDGKIVIAENENVVSRPYLSEAWEVMEEKQRRKDVDKKDPLVNWRIPNYGNEMEMKDHLRIWAHTVASTVR</sequence>
<dbReference type="Pfam" id="PF07939">
    <property type="entry name" value="DUF1685"/>
    <property type="match status" value="1"/>
</dbReference>
<comment type="caution">
    <text evidence="1">The sequence shown here is derived from an EMBL/GenBank/DDBJ whole genome shotgun (WGS) entry which is preliminary data.</text>
</comment>
<dbReference type="AlphaFoldDB" id="A0AAV3P0E0"/>
<accession>A0AAV3P0E0</accession>
<evidence type="ECO:0000313" key="2">
    <source>
        <dbReference type="Proteomes" id="UP001454036"/>
    </source>
</evidence>
<reference evidence="1 2" key="1">
    <citation type="submission" date="2024-01" db="EMBL/GenBank/DDBJ databases">
        <title>The complete chloroplast genome sequence of Lithospermum erythrorhizon: insights into the phylogenetic relationship among Boraginaceae species and the maternal lineages of purple gromwells.</title>
        <authorList>
            <person name="Okada T."/>
            <person name="Watanabe K."/>
        </authorList>
    </citation>
    <scope>NUCLEOTIDE SEQUENCE [LARGE SCALE GENOMIC DNA]</scope>
</reference>
<keyword evidence="2" id="KW-1185">Reference proteome</keyword>
<protein>
    <submittedName>
        <fullName evidence="1">Uncharacterized protein</fullName>
    </submittedName>
</protein>
<dbReference type="InterPro" id="IPR012881">
    <property type="entry name" value="DUF1685"/>
</dbReference>
<gene>
    <name evidence="1" type="ORF">LIER_35884</name>
</gene>
<dbReference type="PANTHER" id="PTHR33785">
    <property type="entry name" value="OS06G0550800 PROTEIN"/>
    <property type="match status" value="1"/>
</dbReference>
<organism evidence="1 2">
    <name type="scientific">Lithospermum erythrorhizon</name>
    <name type="common">Purple gromwell</name>
    <name type="synonym">Lithospermum officinale var. erythrorhizon</name>
    <dbReference type="NCBI Taxonomy" id="34254"/>
    <lineage>
        <taxon>Eukaryota</taxon>
        <taxon>Viridiplantae</taxon>
        <taxon>Streptophyta</taxon>
        <taxon>Embryophyta</taxon>
        <taxon>Tracheophyta</taxon>
        <taxon>Spermatophyta</taxon>
        <taxon>Magnoliopsida</taxon>
        <taxon>eudicotyledons</taxon>
        <taxon>Gunneridae</taxon>
        <taxon>Pentapetalae</taxon>
        <taxon>asterids</taxon>
        <taxon>lamiids</taxon>
        <taxon>Boraginales</taxon>
        <taxon>Boraginaceae</taxon>
        <taxon>Boraginoideae</taxon>
        <taxon>Lithospermeae</taxon>
        <taxon>Lithospermum</taxon>
    </lineage>
</organism>
<proteinExistence type="predicted"/>
<dbReference type="EMBL" id="BAABME010016043">
    <property type="protein sequence ID" value="GAA0144186.1"/>
    <property type="molecule type" value="Genomic_DNA"/>
</dbReference>
<dbReference type="PANTHER" id="PTHR33785:SF12">
    <property type="entry name" value="DUF1685 FAMILY PROTEIN"/>
    <property type="match status" value="1"/>
</dbReference>
<evidence type="ECO:0000313" key="1">
    <source>
        <dbReference type="EMBL" id="GAA0144186.1"/>
    </source>
</evidence>
<dbReference type="Proteomes" id="UP001454036">
    <property type="component" value="Unassembled WGS sequence"/>
</dbReference>